<dbReference type="EMBL" id="JARBHA010000014">
    <property type="protein sequence ID" value="KAJ9682866.1"/>
    <property type="molecule type" value="Genomic_DNA"/>
</dbReference>
<name>A0AA38Z5N9_VITRO</name>
<feature type="compositionally biased region" description="Low complexity" evidence="1">
    <location>
        <begin position="203"/>
        <end position="220"/>
    </location>
</feature>
<organism evidence="2 3">
    <name type="scientific">Vitis rotundifolia</name>
    <name type="common">Muscadine grape</name>
    <dbReference type="NCBI Taxonomy" id="103349"/>
    <lineage>
        <taxon>Eukaryota</taxon>
        <taxon>Viridiplantae</taxon>
        <taxon>Streptophyta</taxon>
        <taxon>Embryophyta</taxon>
        <taxon>Tracheophyta</taxon>
        <taxon>Spermatophyta</taxon>
        <taxon>Magnoliopsida</taxon>
        <taxon>eudicotyledons</taxon>
        <taxon>Gunneridae</taxon>
        <taxon>Pentapetalae</taxon>
        <taxon>rosids</taxon>
        <taxon>Vitales</taxon>
        <taxon>Vitaceae</taxon>
        <taxon>Viteae</taxon>
        <taxon>Vitis</taxon>
    </lineage>
</organism>
<dbReference type="Proteomes" id="UP001168098">
    <property type="component" value="Unassembled WGS sequence"/>
</dbReference>
<dbReference type="PANTHER" id="PTHR36757:SF1">
    <property type="entry name" value="GENOME ASSEMBLY, CHROMOSOME: A04"/>
    <property type="match status" value="1"/>
</dbReference>
<feature type="compositionally biased region" description="Polar residues" evidence="1">
    <location>
        <begin position="176"/>
        <end position="196"/>
    </location>
</feature>
<evidence type="ECO:0000313" key="2">
    <source>
        <dbReference type="EMBL" id="KAJ9682866.1"/>
    </source>
</evidence>
<proteinExistence type="predicted"/>
<feature type="region of interest" description="Disordered" evidence="1">
    <location>
        <begin position="171"/>
        <end position="229"/>
    </location>
</feature>
<keyword evidence="3" id="KW-1185">Reference proteome</keyword>
<evidence type="ECO:0000256" key="1">
    <source>
        <dbReference type="SAM" id="MobiDB-lite"/>
    </source>
</evidence>
<gene>
    <name evidence="2" type="ORF">PVL29_018737</name>
</gene>
<evidence type="ECO:0000313" key="3">
    <source>
        <dbReference type="Proteomes" id="UP001168098"/>
    </source>
</evidence>
<feature type="compositionally biased region" description="Pro residues" evidence="1">
    <location>
        <begin position="98"/>
        <end position="116"/>
    </location>
</feature>
<accession>A0AA38Z5N9</accession>
<protein>
    <submittedName>
        <fullName evidence="2">Uncharacterized protein</fullName>
    </submittedName>
</protein>
<dbReference type="AlphaFoldDB" id="A0AA38Z5N9"/>
<feature type="region of interest" description="Disordered" evidence="1">
    <location>
        <begin position="96"/>
        <end position="127"/>
    </location>
</feature>
<dbReference type="PANTHER" id="PTHR36757">
    <property type="entry name" value="BNAANNG22500D PROTEIN"/>
    <property type="match status" value="1"/>
</dbReference>
<sequence length="265" mass="29200">MTFVLSQNISTPAMAIELCSDSCSMCMSPRISFSHDLCLADVVPVEHHPSQSNSPTNDFDFCVYESFYQDTSSADELFYNGKILPIQIKKKIATVQQPKPPLPPPPPPPLAPPPLPTQNNRKKESSREIKRTINEVYEKQNSKSFWRFKRSTSLNCGSGYARSLCPLPLLSRSNSTGSASNAKRSALSSKDGNNIKNWHKHPSVAPIKSPHSSSSTSHQKPPLKKTYGSYSNGVRINPVLNVPTPSLFGLGSIFSNGKDKINKKK</sequence>
<comment type="caution">
    <text evidence="2">The sequence shown here is derived from an EMBL/GenBank/DDBJ whole genome shotgun (WGS) entry which is preliminary data.</text>
</comment>
<reference evidence="2 3" key="1">
    <citation type="journal article" date="2023" name="BMC Biotechnol.">
        <title>Vitis rotundifolia cv Carlos genome sequencing.</title>
        <authorList>
            <person name="Huff M."/>
            <person name="Hulse-Kemp A."/>
            <person name="Scheffler B."/>
            <person name="Youngblood R."/>
            <person name="Simpson S."/>
            <person name="Babiker E."/>
            <person name="Staton M."/>
        </authorList>
    </citation>
    <scope>NUCLEOTIDE SEQUENCE [LARGE SCALE GENOMIC DNA]</scope>
    <source>
        <tissue evidence="2">Leaf</tissue>
    </source>
</reference>